<evidence type="ECO:0000259" key="7">
    <source>
        <dbReference type="Pfam" id="PF14322"/>
    </source>
</evidence>
<dbReference type="Pfam" id="PF07980">
    <property type="entry name" value="SusD_RagB"/>
    <property type="match status" value="1"/>
</dbReference>
<comment type="similarity">
    <text evidence="2">Belongs to the SusD family.</text>
</comment>
<dbReference type="RefSeq" id="WP_345270110.1">
    <property type="nucleotide sequence ID" value="NZ_BAABHB010000011.1"/>
</dbReference>
<keyword evidence="5" id="KW-0998">Cell outer membrane</keyword>
<proteinExistence type="inferred from homology"/>
<feature type="domain" description="SusD-like N-terminal" evidence="7">
    <location>
        <begin position="102"/>
        <end position="226"/>
    </location>
</feature>
<dbReference type="Proteomes" id="UP001500936">
    <property type="component" value="Unassembled WGS sequence"/>
</dbReference>
<keyword evidence="9" id="KW-1185">Reference proteome</keyword>
<dbReference type="SUPFAM" id="SSF48452">
    <property type="entry name" value="TPR-like"/>
    <property type="match status" value="1"/>
</dbReference>
<dbReference type="InterPro" id="IPR011990">
    <property type="entry name" value="TPR-like_helical_dom_sf"/>
</dbReference>
<sequence>MNKKIIIGTAILTIGLVGACKDSFLEQKPYGAVNEGTLSANLTGADALLIAAYSNLDGFSSWDNGNPWGSAASNWTFGSISGGDAYKGSEANDQPDIVPIERHEINSANPYIESKWNTYYDGIARCNQAIKAYKSLTNAPEAIKNIRLGEARFLRGLYHLELYKVFKMVPYIDETITEFRVPNDKDIMPQIQADFQFAVQQLPLKQPEPGRITKGAAQSFLGITYLWQNKFAEAKPLFDAVIASNVYKLNAKYGDNFDPAFNNSAESILEVQQAVNIGTDDQGNNGDVLNFPYSAGPGGCCGFHQPSQNLVNAFRVDARGLPLLDTYNNTDVKNDQGLRATDPFTPDTAPLDPRLDWTVGRRGIPYLDWGLHGGTAWQRDPAYAGPYSPKKNVYYKAQEGTLTSASGWTKGFNANNVKLLRYADLLLLAAEVEVEVGSLEKAREYVNMVRKRASNPDGFVKAYKDDAKPETGFSDKPAANYQVGLYTTAWTDKNLARNAVRYERRIELGMEGHRFFDLVRWGIADVELNKYLTEEAKKRTYLSGARFTKGKNEFRPIPQRAITRSSINGQPTLKQNPGY</sequence>
<evidence type="ECO:0000313" key="9">
    <source>
        <dbReference type="Proteomes" id="UP001500936"/>
    </source>
</evidence>
<evidence type="ECO:0000256" key="3">
    <source>
        <dbReference type="ARBA" id="ARBA00022729"/>
    </source>
</evidence>
<name>A0ABP8KSD7_9BACT</name>
<dbReference type="PROSITE" id="PS51257">
    <property type="entry name" value="PROKAR_LIPOPROTEIN"/>
    <property type="match status" value="1"/>
</dbReference>
<comment type="subcellular location">
    <subcellularLocation>
        <location evidence="1">Cell outer membrane</location>
    </subcellularLocation>
</comment>
<dbReference type="InterPro" id="IPR012944">
    <property type="entry name" value="SusD_RagB_dom"/>
</dbReference>
<reference evidence="9" key="1">
    <citation type="journal article" date="2019" name="Int. J. Syst. Evol. Microbiol.">
        <title>The Global Catalogue of Microorganisms (GCM) 10K type strain sequencing project: providing services to taxonomists for standard genome sequencing and annotation.</title>
        <authorList>
            <consortium name="The Broad Institute Genomics Platform"/>
            <consortium name="The Broad Institute Genome Sequencing Center for Infectious Disease"/>
            <person name="Wu L."/>
            <person name="Ma J."/>
        </authorList>
    </citation>
    <scope>NUCLEOTIDE SEQUENCE [LARGE SCALE GENOMIC DNA]</scope>
    <source>
        <strain evidence="9">JCM 17925</strain>
    </source>
</reference>
<dbReference type="Pfam" id="PF14322">
    <property type="entry name" value="SusD-like_3"/>
    <property type="match status" value="1"/>
</dbReference>
<comment type="caution">
    <text evidence="8">The sequence shown here is derived from an EMBL/GenBank/DDBJ whole genome shotgun (WGS) entry which is preliminary data.</text>
</comment>
<evidence type="ECO:0000256" key="2">
    <source>
        <dbReference type="ARBA" id="ARBA00006275"/>
    </source>
</evidence>
<keyword evidence="4" id="KW-0472">Membrane</keyword>
<feature type="domain" description="RagB/SusD" evidence="6">
    <location>
        <begin position="266"/>
        <end position="579"/>
    </location>
</feature>
<accession>A0ABP8KSD7</accession>
<dbReference type="EMBL" id="BAABHB010000011">
    <property type="protein sequence ID" value="GAA4414285.1"/>
    <property type="molecule type" value="Genomic_DNA"/>
</dbReference>
<evidence type="ECO:0000256" key="4">
    <source>
        <dbReference type="ARBA" id="ARBA00023136"/>
    </source>
</evidence>
<dbReference type="Gene3D" id="1.25.40.390">
    <property type="match status" value="1"/>
</dbReference>
<protein>
    <submittedName>
        <fullName evidence="8">RagB/SusD family nutrient uptake outer membrane protein</fullName>
    </submittedName>
</protein>
<evidence type="ECO:0000259" key="6">
    <source>
        <dbReference type="Pfam" id="PF07980"/>
    </source>
</evidence>
<keyword evidence="3" id="KW-0732">Signal</keyword>
<organism evidence="8 9">
    <name type="scientific">Nibrella viscosa</name>
    <dbReference type="NCBI Taxonomy" id="1084524"/>
    <lineage>
        <taxon>Bacteria</taxon>
        <taxon>Pseudomonadati</taxon>
        <taxon>Bacteroidota</taxon>
        <taxon>Cytophagia</taxon>
        <taxon>Cytophagales</taxon>
        <taxon>Spirosomataceae</taxon>
        <taxon>Nibrella</taxon>
    </lineage>
</organism>
<evidence type="ECO:0000313" key="8">
    <source>
        <dbReference type="EMBL" id="GAA4414285.1"/>
    </source>
</evidence>
<evidence type="ECO:0000256" key="1">
    <source>
        <dbReference type="ARBA" id="ARBA00004442"/>
    </source>
</evidence>
<dbReference type="InterPro" id="IPR033985">
    <property type="entry name" value="SusD-like_N"/>
</dbReference>
<gene>
    <name evidence="8" type="ORF">GCM10023187_43540</name>
</gene>
<evidence type="ECO:0000256" key="5">
    <source>
        <dbReference type="ARBA" id="ARBA00023237"/>
    </source>
</evidence>